<keyword evidence="8" id="KW-0165">Cleavage on pair of basic residues</keyword>
<dbReference type="PROSITE" id="PS00250">
    <property type="entry name" value="TGF_BETA_1"/>
    <property type="match status" value="1"/>
</dbReference>
<comment type="similarity">
    <text evidence="3 19">Belongs to the TGF-beta family.</text>
</comment>
<keyword evidence="22" id="KW-1185">Reference proteome</keyword>
<dbReference type="InterPro" id="IPR001111">
    <property type="entry name" value="TGF-b_propeptide"/>
</dbReference>
<comment type="function">
    <text evidence="18">Transforming growth factor beta-3: Multifunctional protein that regulates embryogenesis and cell differentiation and is required in various processes such as secondary palate development. Activation into mature form follows different steps: following cleavage of the proprotein in the Golgi apparatus, Latency-associated peptide (LAP) and Transforming growth factor beta-3 (TGF-beta-3) chains remain non-covalently linked rendering TGF-beta-3 inactive during storage in extracellular matrix. At the same time, LAP chain interacts with 'milieu molecules', such as LTBP1 and LRRC32/GARP that control activation of TGF-beta-3 and maintain it in a latent state during storage in extracellular milieus. TGF-beta-3 is released from LAP by integrins: integrin-binding results in distortion of the LAP chain and subsequent release of the active TGF-beta-3. Once activated following release of LAP, TGF-beta-3 acts by binding to TGF-beta receptors (TGFBR1 and TGFBR2), which transduce signal.</text>
</comment>
<feature type="region of interest" description="Disordered" evidence="20">
    <location>
        <begin position="46"/>
        <end position="69"/>
    </location>
</feature>
<dbReference type="PROSITE" id="PS51362">
    <property type="entry name" value="TGF_BETA_2"/>
    <property type="match status" value="1"/>
</dbReference>
<dbReference type="GO" id="GO:0005160">
    <property type="term" value="F:transforming growth factor beta receptor binding"/>
    <property type="evidence" value="ECO:0007669"/>
    <property type="project" value="InterPro"/>
</dbReference>
<evidence type="ECO:0000256" key="13">
    <source>
        <dbReference type="ARBA" id="ARBA00023246"/>
    </source>
</evidence>
<feature type="domain" description="TGF-beta family profile" evidence="21">
    <location>
        <begin position="385"/>
        <end position="500"/>
    </location>
</feature>
<evidence type="ECO:0000256" key="20">
    <source>
        <dbReference type="SAM" id="MobiDB-lite"/>
    </source>
</evidence>
<name>A0AA97KRE3_EUBMA</name>
<dbReference type="GO" id="GO:0009887">
    <property type="term" value="P:animal organ morphogenesis"/>
    <property type="evidence" value="ECO:0007669"/>
    <property type="project" value="UniProtKB-ARBA"/>
</dbReference>
<organism evidence="22 23">
    <name type="scientific">Eublepharis macularius</name>
    <name type="common">Leopard gecko</name>
    <name type="synonym">Cyrtodactylus macularius</name>
    <dbReference type="NCBI Taxonomy" id="481883"/>
    <lineage>
        <taxon>Eukaryota</taxon>
        <taxon>Metazoa</taxon>
        <taxon>Chordata</taxon>
        <taxon>Craniata</taxon>
        <taxon>Vertebrata</taxon>
        <taxon>Euteleostomi</taxon>
        <taxon>Lepidosauria</taxon>
        <taxon>Squamata</taxon>
        <taxon>Bifurcata</taxon>
        <taxon>Gekkota</taxon>
        <taxon>Eublepharidae</taxon>
        <taxon>Eublepharinae</taxon>
        <taxon>Eublepharis</taxon>
    </lineage>
</organism>
<dbReference type="PANTHER" id="PTHR11848">
    <property type="entry name" value="TGF-BETA FAMILY"/>
    <property type="match status" value="1"/>
</dbReference>
<evidence type="ECO:0000256" key="1">
    <source>
        <dbReference type="ARBA" id="ARBA00003972"/>
    </source>
</evidence>
<gene>
    <name evidence="23" type="primary">LOC129325429</name>
</gene>
<dbReference type="GeneID" id="129325429"/>
<evidence type="ECO:0000256" key="9">
    <source>
        <dbReference type="ARBA" id="ARBA00022729"/>
    </source>
</evidence>
<evidence type="ECO:0000256" key="2">
    <source>
        <dbReference type="ARBA" id="ARBA00004498"/>
    </source>
</evidence>
<proteinExistence type="inferred from homology"/>
<dbReference type="InterPro" id="IPR003940">
    <property type="entry name" value="TGFb2"/>
</dbReference>
<comment type="function">
    <text evidence="17">Required to maintain the Transforming growth factor beta-3 (TGF-beta-3) chain in a latent state during storage in extracellular matrix. Associates non-covalently with TGF-beta-3 and regulates its activation via interaction with 'milieu molecules', such as LTBP1 and LRRC32/GARP, that control activation of TGF-beta-3. Interaction with integrins results in distortion of the Latency-associated peptide chain and subsequent release of the active TGF-beta-3.</text>
</comment>
<dbReference type="InterPro" id="IPR016319">
    <property type="entry name" value="TGF-beta"/>
</dbReference>
<dbReference type="Gene3D" id="2.10.90.10">
    <property type="entry name" value="Cystine-knot cytokines"/>
    <property type="match status" value="1"/>
</dbReference>
<dbReference type="RefSeq" id="XP_054829040.1">
    <property type="nucleotide sequence ID" value="XM_054973065.1"/>
</dbReference>
<keyword evidence="12" id="KW-0325">Glycoprotein</keyword>
<dbReference type="GO" id="GO:0009888">
    <property type="term" value="P:tissue development"/>
    <property type="evidence" value="ECO:0007669"/>
    <property type="project" value="UniProtKB-ARBA"/>
</dbReference>
<dbReference type="GO" id="GO:0008083">
    <property type="term" value="F:growth factor activity"/>
    <property type="evidence" value="ECO:0007669"/>
    <property type="project" value="UniProtKB-KW"/>
</dbReference>
<evidence type="ECO:0000313" key="23">
    <source>
        <dbReference type="RefSeq" id="XP_054829040.1"/>
    </source>
</evidence>
<dbReference type="Pfam" id="PF00688">
    <property type="entry name" value="TGFb_propeptide"/>
    <property type="match status" value="1"/>
</dbReference>
<sequence>MSQHDVLPPIRAAWVYPMLPRFLHLCQEKPLVSGLAPSSSCTRHCKGGKRVAGQKSSNSPAPLGTACDREDARKRRIGGGDVNGKDKIADWRQTEDIRKNCGEKGPGGTALALSTCQTLDLEAARALRVQAVRGQILSKLQMVAPPEEEQGVPEQPPPEVMLLYNSTRELTRERAACDGRSSSEEEEYYAKEVRRVDMLPPGHTDNTIASTQPSPFSRLLRFDVSGAEPDLSSLVQAELRVYRVPNPRARATEQRVELYQVVRAREPTAPTQRYVESRTLRPTDRAEWVSFDVTDTLSQWLDKRERNLGLKLGVHCPCCTYVPAGNTINPNHSEELEVRFAGLDDDLIKEAWKGRARPPDLTGKAPHLILTLLPPHRLEPPPKGRRRRAANAPTCTRSTDQGCCLRTLYIDFRKDLKWKWIHQPKGYKANFCAGTCRYVWSTDTQYNMVLPLYNKLNPEASAAPCCVPQELEPLTILYYVGRSPKVQQLSNMVVKSCRCR</sequence>
<dbReference type="FunFam" id="2.60.120.970:FF:000006">
    <property type="entry name" value="Transforming growth factor beta"/>
    <property type="match status" value="1"/>
</dbReference>
<keyword evidence="13" id="KW-0497">Mitogen</keyword>
<dbReference type="InterPro" id="IPR029034">
    <property type="entry name" value="Cystine-knot_cytokine"/>
</dbReference>
<protein>
    <recommendedName>
        <fullName evidence="5">Transforming growth factor beta-2 proprotein</fullName>
    </recommendedName>
    <alternativeName>
        <fullName evidence="4">Transforming growth factor beta-3 proprotein</fullName>
    </alternativeName>
</protein>
<keyword evidence="9" id="KW-0732">Signal</keyword>
<evidence type="ECO:0000256" key="18">
    <source>
        <dbReference type="ARBA" id="ARBA00046153"/>
    </source>
</evidence>
<comment type="function">
    <text evidence="15">Multifunctional protein that regulates various processes such as angiogenesis and heart development. Activation into mature form follows different steps: following cleavage of the proprotein in the Golgi apparatus, Latency-associated peptide (LAP) and Transforming growth factor beta-2 (TGF-beta-2) chains remain non-covalently linked rendering TGF-beta-2 inactive during storage in extracellular matrix. At the same time, LAP chain interacts with 'milieu molecules', such as LTBP1 and LRRC32/GARP, that control activation of TGF-beta-2 and maintain it in a latent state during storage in extracellular milieus. Once activated following release of LAP, TGF-beta-2 acts by binding to TGF-beta receptors (TGFBR1 and TGFBR2), which transduce signal.</text>
</comment>
<evidence type="ECO:0000256" key="8">
    <source>
        <dbReference type="ARBA" id="ARBA00022685"/>
    </source>
</evidence>
<evidence type="ECO:0000256" key="14">
    <source>
        <dbReference type="ARBA" id="ARBA00034081"/>
    </source>
</evidence>
<evidence type="ECO:0000256" key="15">
    <source>
        <dbReference type="ARBA" id="ARBA00045470"/>
    </source>
</evidence>
<dbReference type="GO" id="GO:0005615">
    <property type="term" value="C:extracellular space"/>
    <property type="evidence" value="ECO:0007669"/>
    <property type="project" value="InterPro"/>
</dbReference>
<evidence type="ECO:0000256" key="4">
    <source>
        <dbReference type="ARBA" id="ARBA00013681"/>
    </source>
</evidence>
<evidence type="ECO:0000256" key="17">
    <source>
        <dbReference type="ARBA" id="ARBA00045988"/>
    </source>
</evidence>
<keyword evidence="6" id="KW-0964">Secreted</keyword>
<dbReference type="GO" id="GO:0005125">
    <property type="term" value="F:cytokine activity"/>
    <property type="evidence" value="ECO:0007669"/>
    <property type="project" value="TreeGrafter"/>
</dbReference>
<evidence type="ECO:0000256" key="16">
    <source>
        <dbReference type="ARBA" id="ARBA00045656"/>
    </source>
</evidence>
<evidence type="ECO:0000256" key="10">
    <source>
        <dbReference type="ARBA" id="ARBA00023030"/>
    </source>
</evidence>
<dbReference type="AlphaFoldDB" id="A0AA97KRE3"/>
<keyword evidence="10 19" id="KW-0339">Growth factor</keyword>
<comment type="function">
    <text evidence="16">Required to maintain the Transforming growth factor beta-2 (TGF-beta-2) chain in a latent state during storage in extracellular matrix. Associates non-covalently with TGF-beta-2 and regulates its activation via interaction with 'milieu molecules', such as LTBP1 and LRRC32/GARP, that control activation of TGF-beta-2.</text>
</comment>
<comment type="function">
    <text evidence="14">Precursor of the Latency-associated peptide (LAP) and Transforming growth factor beta-2 (TGF-beta-2) chains, which constitute the regulatory and active subunit of TGF-beta-2, respectively.</text>
</comment>
<keyword evidence="11" id="KW-1015">Disulfide bond</keyword>
<dbReference type="PRINTS" id="PR01423">
    <property type="entry name" value="TGFBETA"/>
</dbReference>
<dbReference type="Gene3D" id="2.60.120.970">
    <property type="match status" value="1"/>
</dbReference>
<dbReference type="GO" id="GO:0051781">
    <property type="term" value="P:positive regulation of cell division"/>
    <property type="evidence" value="ECO:0007669"/>
    <property type="project" value="UniProtKB-KW"/>
</dbReference>
<dbReference type="Proteomes" id="UP001190640">
    <property type="component" value="Chromosome 1"/>
</dbReference>
<evidence type="ECO:0000256" key="5">
    <source>
        <dbReference type="ARBA" id="ARBA00018531"/>
    </source>
</evidence>
<evidence type="ECO:0000259" key="21">
    <source>
        <dbReference type="PROSITE" id="PS51362"/>
    </source>
</evidence>
<dbReference type="GO" id="GO:0007179">
    <property type="term" value="P:transforming growth factor beta receptor signaling pathway"/>
    <property type="evidence" value="ECO:0007669"/>
    <property type="project" value="TreeGrafter"/>
</dbReference>
<evidence type="ECO:0000256" key="6">
    <source>
        <dbReference type="ARBA" id="ARBA00022525"/>
    </source>
</evidence>
<evidence type="ECO:0000256" key="19">
    <source>
        <dbReference type="RuleBase" id="RU000354"/>
    </source>
</evidence>
<dbReference type="Pfam" id="PF00019">
    <property type="entry name" value="TGF_beta"/>
    <property type="match status" value="1"/>
</dbReference>
<dbReference type="GO" id="GO:0042127">
    <property type="term" value="P:regulation of cell population proliferation"/>
    <property type="evidence" value="ECO:0007669"/>
    <property type="project" value="TreeGrafter"/>
</dbReference>
<evidence type="ECO:0000256" key="11">
    <source>
        <dbReference type="ARBA" id="ARBA00023157"/>
    </source>
</evidence>
<dbReference type="InterPro" id="IPR001839">
    <property type="entry name" value="TGF-b_C"/>
</dbReference>
<evidence type="ECO:0000313" key="22">
    <source>
        <dbReference type="Proteomes" id="UP001190640"/>
    </source>
</evidence>
<dbReference type="SMART" id="SM00204">
    <property type="entry name" value="TGFB"/>
    <property type="match status" value="1"/>
</dbReference>
<evidence type="ECO:0000256" key="12">
    <source>
        <dbReference type="ARBA" id="ARBA00023180"/>
    </source>
</evidence>
<evidence type="ECO:0000256" key="3">
    <source>
        <dbReference type="ARBA" id="ARBA00006656"/>
    </source>
</evidence>
<evidence type="ECO:0000256" key="7">
    <source>
        <dbReference type="ARBA" id="ARBA00022530"/>
    </source>
</evidence>
<accession>A0AA97KRE3</accession>
<comment type="function">
    <text evidence="1">Transforming growth factor beta-3 proprotein: Precursor of the Latency-associated peptide (LAP) and Transforming growth factor beta-3 (TGF-beta-3) chains, which constitute the regulatory and active subunit of TGF-beta-3, respectively.</text>
</comment>
<keyword evidence="7" id="KW-0272">Extracellular matrix</keyword>
<dbReference type="InterPro" id="IPR015615">
    <property type="entry name" value="TGF-beta-rel"/>
</dbReference>
<dbReference type="InterPro" id="IPR017948">
    <property type="entry name" value="TGFb_CS"/>
</dbReference>
<dbReference type="GO" id="GO:0048731">
    <property type="term" value="P:system development"/>
    <property type="evidence" value="ECO:0007669"/>
    <property type="project" value="UniProtKB-ARBA"/>
</dbReference>
<reference evidence="23" key="1">
    <citation type="submission" date="2025-08" db="UniProtKB">
        <authorList>
            <consortium name="RefSeq"/>
        </authorList>
    </citation>
    <scope>IDENTIFICATION</scope>
    <source>
        <tissue evidence="23">Blood</tissue>
    </source>
</reference>
<dbReference type="KEGG" id="emc:129325429"/>
<dbReference type="PRINTS" id="PR01425">
    <property type="entry name" value="TGFBETA2"/>
</dbReference>
<dbReference type="FunFam" id="2.10.90.10:FF:000004">
    <property type="entry name" value="Transforming growth factor beta"/>
    <property type="match status" value="1"/>
</dbReference>
<dbReference type="SUPFAM" id="SSF57501">
    <property type="entry name" value="Cystine-knot cytokines"/>
    <property type="match status" value="1"/>
</dbReference>
<dbReference type="PANTHER" id="PTHR11848:SF249">
    <property type="entry name" value="TRANSFORMING GROWTH FACTOR BETA"/>
    <property type="match status" value="1"/>
</dbReference>
<comment type="subcellular location">
    <subcellularLocation>
        <location evidence="2">Secreted</location>
        <location evidence="2">Extracellular space</location>
        <location evidence="2">Extracellular matrix</location>
    </subcellularLocation>
</comment>